<organism evidence="12 13">
    <name type="scientific">Pinctada imbricata</name>
    <name type="common">Atlantic pearl-oyster</name>
    <name type="synonym">Pinctada martensii</name>
    <dbReference type="NCBI Taxonomy" id="66713"/>
    <lineage>
        <taxon>Eukaryota</taxon>
        <taxon>Metazoa</taxon>
        <taxon>Spiralia</taxon>
        <taxon>Lophotrochozoa</taxon>
        <taxon>Mollusca</taxon>
        <taxon>Bivalvia</taxon>
        <taxon>Autobranchia</taxon>
        <taxon>Pteriomorphia</taxon>
        <taxon>Pterioida</taxon>
        <taxon>Pterioidea</taxon>
        <taxon>Pteriidae</taxon>
        <taxon>Pinctada</taxon>
    </lineage>
</organism>
<evidence type="ECO:0000256" key="3">
    <source>
        <dbReference type="ARBA" id="ARBA00022525"/>
    </source>
</evidence>
<protein>
    <submittedName>
        <fullName evidence="12">Uncharacterized protein</fullName>
    </submittedName>
</protein>
<dbReference type="InterPro" id="IPR003598">
    <property type="entry name" value="Ig_sub2"/>
</dbReference>
<evidence type="ECO:0000259" key="11">
    <source>
        <dbReference type="PROSITE" id="PS51323"/>
    </source>
</evidence>
<dbReference type="SUPFAM" id="SSF49842">
    <property type="entry name" value="TNF-like"/>
    <property type="match status" value="1"/>
</dbReference>
<dbReference type="GO" id="GO:0016020">
    <property type="term" value="C:membrane"/>
    <property type="evidence" value="ECO:0007669"/>
    <property type="project" value="InterPro"/>
</dbReference>
<keyword evidence="4 8" id="KW-0732">Signal</keyword>
<evidence type="ECO:0000256" key="7">
    <source>
        <dbReference type="SAM" id="Phobius"/>
    </source>
</evidence>
<evidence type="ECO:0000256" key="5">
    <source>
        <dbReference type="ARBA" id="ARBA00023157"/>
    </source>
</evidence>
<dbReference type="SUPFAM" id="SSF57184">
    <property type="entry name" value="Growth factor receptor domain"/>
    <property type="match status" value="1"/>
</dbReference>
<comment type="subcellular location">
    <subcellularLocation>
        <location evidence="1">Secreted</location>
    </subcellularLocation>
</comment>
<feature type="compositionally biased region" description="Basic and acidic residues" evidence="6">
    <location>
        <begin position="282"/>
        <end position="298"/>
    </location>
</feature>
<evidence type="ECO:0000313" key="13">
    <source>
        <dbReference type="Proteomes" id="UP001186944"/>
    </source>
</evidence>
<dbReference type="Gene3D" id="2.60.120.40">
    <property type="match status" value="1"/>
</dbReference>
<keyword evidence="7" id="KW-0812">Transmembrane</keyword>
<evidence type="ECO:0000313" key="12">
    <source>
        <dbReference type="EMBL" id="KAK3096082.1"/>
    </source>
</evidence>
<dbReference type="Proteomes" id="UP001186944">
    <property type="component" value="Unassembled WGS sequence"/>
</dbReference>
<keyword evidence="7" id="KW-0472">Membrane</keyword>
<dbReference type="InterPro" id="IPR009030">
    <property type="entry name" value="Growth_fac_rcpt_cys_sf"/>
</dbReference>
<feature type="domain" description="THD" evidence="9">
    <location>
        <begin position="439"/>
        <end position="598"/>
    </location>
</feature>
<dbReference type="PROSITE" id="PS51323">
    <property type="entry name" value="IGFBP_N_2"/>
    <property type="match status" value="1"/>
</dbReference>
<keyword evidence="3" id="KW-0964">Secreted</keyword>
<dbReference type="PANTHER" id="PTHR14186:SF19">
    <property type="entry name" value="INSULIN-LIKE GROWTH FACTOR-BINDING PROTEIN 7"/>
    <property type="match status" value="1"/>
</dbReference>
<dbReference type="SUPFAM" id="SSF48726">
    <property type="entry name" value="Immunoglobulin"/>
    <property type="match status" value="1"/>
</dbReference>
<dbReference type="InterPro" id="IPR003599">
    <property type="entry name" value="Ig_sub"/>
</dbReference>
<accession>A0AA88Y0L4</accession>
<dbReference type="PROSITE" id="PS50049">
    <property type="entry name" value="THD_2"/>
    <property type="match status" value="1"/>
</dbReference>
<proteinExistence type="inferred from homology"/>
<feature type="chain" id="PRO_5041647574" evidence="8">
    <location>
        <begin position="20"/>
        <end position="598"/>
    </location>
</feature>
<dbReference type="Gene3D" id="4.10.40.20">
    <property type="match status" value="1"/>
</dbReference>
<dbReference type="GO" id="GO:0005520">
    <property type="term" value="F:insulin-like growth factor binding"/>
    <property type="evidence" value="ECO:0007669"/>
    <property type="project" value="InterPro"/>
</dbReference>
<dbReference type="AlphaFoldDB" id="A0AA88Y0L4"/>
<feature type="transmembrane region" description="Helical" evidence="7">
    <location>
        <begin position="323"/>
        <end position="345"/>
    </location>
</feature>
<evidence type="ECO:0000256" key="4">
    <source>
        <dbReference type="ARBA" id="ARBA00022729"/>
    </source>
</evidence>
<feature type="region of interest" description="Disordered" evidence="6">
    <location>
        <begin position="282"/>
        <end position="308"/>
    </location>
</feature>
<evidence type="ECO:0000256" key="8">
    <source>
        <dbReference type="SAM" id="SignalP"/>
    </source>
</evidence>
<dbReference type="InterPro" id="IPR007110">
    <property type="entry name" value="Ig-like_dom"/>
</dbReference>
<reference evidence="12" key="1">
    <citation type="submission" date="2019-08" db="EMBL/GenBank/DDBJ databases">
        <title>The improved chromosome-level genome for the pearl oyster Pinctada fucata martensii using PacBio sequencing and Hi-C.</title>
        <authorList>
            <person name="Zheng Z."/>
        </authorList>
    </citation>
    <scope>NUCLEOTIDE SEQUENCE</scope>
    <source>
        <strain evidence="12">ZZ-2019</strain>
        <tissue evidence="12">Adductor muscle</tissue>
    </source>
</reference>
<dbReference type="GO" id="GO:0006955">
    <property type="term" value="P:immune response"/>
    <property type="evidence" value="ECO:0007669"/>
    <property type="project" value="InterPro"/>
</dbReference>
<dbReference type="PROSITE" id="PS50835">
    <property type="entry name" value="IG_LIKE"/>
    <property type="match status" value="1"/>
</dbReference>
<dbReference type="GO" id="GO:0009966">
    <property type="term" value="P:regulation of signal transduction"/>
    <property type="evidence" value="ECO:0007669"/>
    <property type="project" value="TreeGrafter"/>
</dbReference>
<dbReference type="InterPro" id="IPR013783">
    <property type="entry name" value="Ig-like_fold"/>
</dbReference>
<dbReference type="Gene3D" id="2.60.40.10">
    <property type="entry name" value="Immunoglobulins"/>
    <property type="match status" value="1"/>
</dbReference>
<dbReference type="SMART" id="SM00408">
    <property type="entry name" value="IGc2"/>
    <property type="match status" value="1"/>
</dbReference>
<evidence type="ECO:0000256" key="6">
    <source>
        <dbReference type="SAM" id="MobiDB-lite"/>
    </source>
</evidence>
<keyword evidence="5" id="KW-1015">Disulfide bond</keyword>
<feature type="domain" description="Ig-like" evidence="10">
    <location>
        <begin position="142"/>
        <end position="242"/>
    </location>
</feature>
<gene>
    <name evidence="12" type="ORF">FSP39_022890</name>
</gene>
<dbReference type="GO" id="GO:0005576">
    <property type="term" value="C:extracellular region"/>
    <property type="evidence" value="ECO:0007669"/>
    <property type="project" value="UniProtKB-SubCell"/>
</dbReference>
<feature type="signal peptide" evidence="8">
    <location>
        <begin position="1"/>
        <end position="19"/>
    </location>
</feature>
<sequence>MEIDVRFLISLLLISSAICQKTDPVDGSCVECDTSKCPVKDNTECVAGFTKDKCDCCQICAKPEGDFCDLPGEVHQYGNCGAHLNCVKQATGTGICVCENQDVVCGSNDQEYKTICKLREDKIRTGNEDLIVAYVGPCKAAPVIISGPDSVRNLTGDDVVLLCEAYGNPVPSLSWKFRRVDGQIVSLPGDDDSISMISRGGPEKLQVTGWLQIVHAEKRHEGDYTCIALTEKGMDEKTGRVNILHHEKVLNRVKRKDEGELSRYKVDLCIWRNEITDEVNMEEEKKAEEERFLSERTVPKRQSSTDSNKEKKDQILLQRWKSFAIVLIVLDILLLVIALTVTIVWMNDSNERVSLPYPQEYCLPKKAISLQVDDDKTNLKNCTTRIEDGVEVCCMSTQEGLQQLVDLYVTRRYREDQVKNAPLHHCPVQSLTGSSKNQSAARVVGKIGSVPDLYGSSIVRWDSKSNKSFVNSRVSYDDSQGTFTVAKKGFYYIYSQVTFMEMNMNMSNSPSNDLDRSMYTSLCHFVYRKRPNMPDGHHEKLLESSQSKCQLQTRQSNSTSYIGAVFYLDEEEQIMVKVTDPDKISGSEYSNYFGLHMI</sequence>
<dbReference type="InterPro" id="IPR006052">
    <property type="entry name" value="TNF_dom"/>
</dbReference>
<feature type="domain" description="IGFBP N-terminal" evidence="11">
    <location>
        <begin position="25"/>
        <end position="99"/>
    </location>
</feature>
<comment type="similarity">
    <text evidence="2">Belongs to the tumor necrosis factor family.</text>
</comment>
<evidence type="ECO:0000259" key="10">
    <source>
        <dbReference type="PROSITE" id="PS50835"/>
    </source>
</evidence>
<keyword evidence="7" id="KW-1133">Transmembrane helix</keyword>
<dbReference type="InterPro" id="IPR011390">
    <property type="entry name" value="IGFBP_rP_mac25"/>
</dbReference>
<dbReference type="GO" id="GO:0005164">
    <property type="term" value="F:tumor necrosis factor receptor binding"/>
    <property type="evidence" value="ECO:0007669"/>
    <property type="project" value="InterPro"/>
</dbReference>
<keyword evidence="13" id="KW-1185">Reference proteome</keyword>
<dbReference type="GO" id="GO:0001558">
    <property type="term" value="P:regulation of cell growth"/>
    <property type="evidence" value="ECO:0007669"/>
    <property type="project" value="InterPro"/>
</dbReference>
<dbReference type="InterPro" id="IPR036058">
    <property type="entry name" value="Kazal_dom_sf"/>
</dbReference>
<evidence type="ECO:0000256" key="2">
    <source>
        <dbReference type="ARBA" id="ARBA00008670"/>
    </source>
</evidence>
<dbReference type="InterPro" id="IPR000867">
    <property type="entry name" value="IGFBP-like"/>
</dbReference>
<evidence type="ECO:0000259" key="9">
    <source>
        <dbReference type="PROSITE" id="PS50049"/>
    </source>
</evidence>
<dbReference type="SUPFAM" id="SSF100895">
    <property type="entry name" value="Kazal-type serine protease inhibitors"/>
    <property type="match status" value="1"/>
</dbReference>
<dbReference type="InterPro" id="IPR008983">
    <property type="entry name" value="Tumour_necrosis_fac-like_dom"/>
</dbReference>
<dbReference type="Pfam" id="PF00229">
    <property type="entry name" value="TNF"/>
    <property type="match status" value="1"/>
</dbReference>
<dbReference type="EMBL" id="VSWD01000008">
    <property type="protein sequence ID" value="KAK3096082.1"/>
    <property type="molecule type" value="Genomic_DNA"/>
</dbReference>
<dbReference type="InterPro" id="IPR036179">
    <property type="entry name" value="Ig-like_dom_sf"/>
</dbReference>
<name>A0AA88Y0L4_PINIB</name>
<comment type="caution">
    <text evidence="12">The sequence shown here is derived from an EMBL/GenBank/DDBJ whole genome shotgun (WGS) entry which is preliminary data.</text>
</comment>
<dbReference type="SMART" id="SM00207">
    <property type="entry name" value="TNF"/>
    <property type="match status" value="1"/>
</dbReference>
<dbReference type="Pfam" id="PF13927">
    <property type="entry name" value="Ig_3"/>
    <property type="match status" value="1"/>
</dbReference>
<evidence type="ECO:0000256" key="1">
    <source>
        <dbReference type="ARBA" id="ARBA00004613"/>
    </source>
</evidence>
<dbReference type="PANTHER" id="PTHR14186">
    <property type="entry name" value="INSULIN-LIKE GROWTH FACTOR BINDING PROTEIN-RELATED"/>
    <property type="match status" value="1"/>
</dbReference>
<dbReference type="SMART" id="SM00409">
    <property type="entry name" value="IG"/>
    <property type="match status" value="1"/>
</dbReference>